<protein>
    <submittedName>
        <fullName evidence="1">Tautomerase family protein</fullName>
    </submittedName>
</protein>
<comment type="caution">
    <text evidence="1">The sequence shown here is derived from an EMBL/GenBank/DDBJ whole genome shotgun (WGS) entry which is preliminary data.</text>
</comment>
<dbReference type="InterPro" id="IPR037479">
    <property type="entry name" value="Tauto_MSAD"/>
</dbReference>
<evidence type="ECO:0000313" key="1">
    <source>
        <dbReference type="EMBL" id="MBK9795337.1"/>
    </source>
</evidence>
<dbReference type="AlphaFoldDB" id="A0A9D7SD22"/>
<sequence length="126" mass="14340">MPLVRISHRSGVTEAYRQALSEGVQEAMESTVNVPPHDRFHILTEHAVGLFFDPHYLGIERTPDWVAIQITLRKGRTVEMKQALYRRIVENLVKAPGLRPEDVLICLVENDLADWSFGMGVAQYVQ</sequence>
<dbReference type="SUPFAM" id="SSF55331">
    <property type="entry name" value="Tautomerase/MIF"/>
    <property type="match status" value="1"/>
</dbReference>
<dbReference type="InterPro" id="IPR014347">
    <property type="entry name" value="Tautomerase/MIF_sf"/>
</dbReference>
<dbReference type="Pfam" id="PF14552">
    <property type="entry name" value="Tautomerase_2"/>
    <property type="match status" value="1"/>
</dbReference>
<accession>A0A9D7SD22</accession>
<dbReference type="Proteomes" id="UP000886657">
    <property type="component" value="Unassembled WGS sequence"/>
</dbReference>
<evidence type="ECO:0000313" key="2">
    <source>
        <dbReference type="Proteomes" id="UP000886657"/>
    </source>
</evidence>
<dbReference type="PANTHER" id="PTHR38460:SF1">
    <property type="entry name" value="TAUTOMERASE YOLI-RELATED"/>
    <property type="match status" value="1"/>
</dbReference>
<organism evidence="1 2">
    <name type="scientific">Candidatus Geothrix skivensis</name>
    <dbReference type="NCBI Taxonomy" id="2954439"/>
    <lineage>
        <taxon>Bacteria</taxon>
        <taxon>Pseudomonadati</taxon>
        <taxon>Acidobacteriota</taxon>
        <taxon>Holophagae</taxon>
        <taxon>Holophagales</taxon>
        <taxon>Holophagaceae</taxon>
        <taxon>Geothrix</taxon>
    </lineage>
</organism>
<dbReference type="Gene3D" id="3.30.429.10">
    <property type="entry name" value="Macrophage Migration Inhibitory Factor"/>
    <property type="match status" value="1"/>
</dbReference>
<dbReference type="EMBL" id="JADKIO010000005">
    <property type="protein sequence ID" value="MBK9795337.1"/>
    <property type="molecule type" value="Genomic_DNA"/>
</dbReference>
<name>A0A9D7SD22_9BACT</name>
<proteinExistence type="predicted"/>
<gene>
    <name evidence="1" type="ORF">IPP58_02360</name>
</gene>
<reference evidence="1" key="1">
    <citation type="submission" date="2020-10" db="EMBL/GenBank/DDBJ databases">
        <title>Connecting structure to function with the recovery of over 1000 high-quality activated sludge metagenome-assembled genomes encoding full-length rRNA genes using long-read sequencing.</title>
        <authorList>
            <person name="Singleton C.M."/>
            <person name="Petriglieri F."/>
            <person name="Kristensen J.M."/>
            <person name="Kirkegaard R.H."/>
            <person name="Michaelsen T.Y."/>
            <person name="Andersen M.H."/>
            <person name="Karst S.M."/>
            <person name="Dueholm M.S."/>
            <person name="Nielsen P.H."/>
            <person name="Albertsen M."/>
        </authorList>
    </citation>
    <scope>NUCLEOTIDE SEQUENCE</scope>
    <source>
        <strain evidence="1">Skiv_18-Q3-R9-52_MAXAC.067</strain>
    </source>
</reference>
<dbReference type="PANTHER" id="PTHR38460">
    <property type="entry name" value="TAUTOMERASE YOLI-RELATED"/>
    <property type="match status" value="1"/>
</dbReference>